<dbReference type="GO" id="GO:0009279">
    <property type="term" value="C:cell outer membrane"/>
    <property type="evidence" value="ECO:0007669"/>
    <property type="project" value="UniProtKB-SubCell"/>
</dbReference>
<dbReference type="PROSITE" id="PS00695">
    <property type="entry name" value="ENT_VIR_OMP_2"/>
    <property type="match status" value="1"/>
</dbReference>
<evidence type="ECO:0000259" key="7">
    <source>
        <dbReference type="Pfam" id="PF13505"/>
    </source>
</evidence>
<protein>
    <submittedName>
        <fullName evidence="8">Opacity protein</fullName>
    </submittedName>
</protein>
<evidence type="ECO:0000256" key="6">
    <source>
        <dbReference type="SAM" id="SignalP"/>
    </source>
</evidence>
<dbReference type="SUPFAM" id="SSF56925">
    <property type="entry name" value="OMPA-like"/>
    <property type="match status" value="1"/>
</dbReference>
<dbReference type="RefSeq" id="WP_229159772.1">
    <property type="nucleotide sequence ID" value="NZ_FMZW01000022.1"/>
</dbReference>
<dbReference type="PANTHER" id="PTHR34001:SF3">
    <property type="entry name" value="BLL7405 PROTEIN"/>
    <property type="match status" value="1"/>
</dbReference>
<proteinExistence type="inferred from homology"/>
<evidence type="ECO:0000313" key="9">
    <source>
        <dbReference type="Proteomes" id="UP000199245"/>
    </source>
</evidence>
<evidence type="ECO:0000313" key="8">
    <source>
        <dbReference type="EMBL" id="SDE24316.1"/>
    </source>
</evidence>
<gene>
    <name evidence="8" type="ORF">SAMN05216337_102285</name>
</gene>
<organism evidence="8 9">
    <name type="scientific">Bradyrhizobium brasilense</name>
    <dbReference type="NCBI Taxonomy" id="1419277"/>
    <lineage>
        <taxon>Bacteria</taxon>
        <taxon>Pseudomonadati</taxon>
        <taxon>Pseudomonadota</taxon>
        <taxon>Alphaproteobacteria</taxon>
        <taxon>Hyphomicrobiales</taxon>
        <taxon>Nitrobacteraceae</taxon>
        <taxon>Bradyrhizobium</taxon>
    </lineage>
</organism>
<evidence type="ECO:0000256" key="2">
    <source>
        <dbReference type="ARBA" id="ARBA00022729"/>
    </source>
</evidence>
<accession>A0A1G7BD84</accession>
<feature type="signal peptide" evidence="6">
    <location>
        <begin position="1"/>
        <end position="19"/>
    </location>
</feature>
<keyword evidence="2 6" id="KW-0732">Signal</keyword>
<dbReference type="AlphaFoldDB" id="A0A1G7BD84"/>
<reference evidence="8 9" key="1">
    <citation type="submission" date="2016-10" db="EMBL/GenBank/DDBJ databases">
        <authorList>
            <person name="de Groot N.N."/>
        </authorList>
    </citation>
    <scope>NUCLEOTIDE SEQUENCE [LARGE SCALE GENOMIC DNA]</scope>
    <source>
        <strain evidence="8 9">R5</strain>
    </source>
</reference>
<dbReference type="InterPro" id="IPR027385">
    <property type="entry name" value="Beta-barrel_OMP"/>
</dbReference>
<comment type="similarity">
    <text evidence="5">Belongs to the Omp25/RopB family.</text>
</comment>
<name>A0A1G7BD84_9BRAD</name>
<dbReference type="InterPro" id="IPR000758">
    <property type="entry name" value="Enterovir_OMP"/>
</dbReference>
<comment type="subcellular location">
    <subcellularLocation>
        <location evidence="1">Cell outer membrane</location>
    </subcellularLocation>
</comment>
<keyword evidence="4" id="KW-0998">Cell outer membrane</keyword>
<dbReference type="InterPro" id="IPR011250">
    <property type="entry name" value="OMP/PagP_B-barrel"/>
</dbReference>
<feature type="domain" description="Outer membrane protein beta-barrel" evidence="7">
    <location>
        <begin position="38"/>
        <end position="294"/>
    </location>
</feature>
<dbReference type="GO" id="GO:0044384">
    <property type="term" value="C:host outer membrane"/>
    <property type="evidence" value="ECO:0007669"/>
    <property type="project" value="InterPro"/>
</dbReference>
<dbReference type="Pfam" id="PF13505">
    <property type="entry name" value="OMP_b-brl"/>
    <property type="match status" value="1"/>
</dbReference>
<dbReference type="PANTHER" id="PTHR34001">
    <property type="entry name" value="BLL7405 PROTEIN"/>
    <property type="match status" value="1"/>
</dbReference>
<evidence type="ECO:0000256" key="4">
    <source>
        <dbReference type="ARBA" id="ARBA00023237"/>
    </source>
</evidence>
<dbReference type="InterPro" id="IPR051692">
    <property type="entry name" value="OMP-like"/>
</dbReference>
<evidence type="ECO:0000256" key="5">
    <source>
        <dbReference type="ARBA" id="ARBA00038306"/>
    </source>
</evidence>
<evidence type="ECO:0000256" key="1">
    <source>
        <dbReference type="ARBA" id="ARBA00004442"/>
    </source>
</evidence>
<sequence>MRRLVLAAMMIGTVTGAQAADLPDFPILRGSYVDAPSRSGNWEGWYVGGQIGYTSGDIDFSHAPSAMTSFMLRESVLADPVSGWALLPKNHAQSNGFGAFVGRNWQWDDVVLGVEANYNYLNGLESSAGDSMTRQIVNPKGETPPSGHTYTYNTTLSGSAALQVKDVTTFRGRAGWAAGNFLPYMFGGVAVGRMSVSRSATVSFDKYDAWAETQTVGNNTVTIQHNDYLGSGSAAQTEQRVNNYAVGWTAGLGLEYCVVGGLFLRGEWEYVRFAAVKNIAVDMNSFRVGAGYRF</sequence>
<dbReference type="EMBL" id="FMZW01000022">
    <property type="protein sequence ID" value="SDE24316.1"/>
    <property type="molecule type" value="Genomic_DNA"/>
</dbReference>
<evidence type="ECO:0000256" key="3">
    <source>
        <dbReference type="ARBA" id="ARBA00023136"/>
    </source>
</evidence>
<keyword evidence="3" id="KW-0472">Membrane</keyword>
<dbReference type="Gene3D" id="2.40.160.20">
    <property type="match status" value="1"/>
</dbReference>
<dbReference type="Proteomes" id="UP000199245">
    <property type="component" value="Unassembled WGS sequence"/>
</dbReference>
<feature type="chain" id="PRO_5011585759" evidence="6">
    <location>
        <begin position="20"/>
        <end position="294"/>
    </location>
</feature>